<dbReference type="OrthoDB" id="288590at2759"/>
<dbReference type="STRING" id="1043005.A0A074Y4D2"/>
<reference evidence="1 2" key="1">
    <citation type="journal article" date="2014" name="BMC Genomics">
        <title>Genome sequencing of four Aureobasidium pullulans varieties: biotechnological potential, stress tolerance, and description of new species.</title>
        <authorList>
            <person name="Gostin Ar C."/>
            <person name="Ohm R.A."/>
            <person name="Kogej T."/>
            <person name="Sonjak S."/>
            <person name="Turk M."/>
            <person name="Zajc J."/>
            <person name="Zalar P."/>
            <person name="Grube M."/>
            <person name="Sun H."/>
            <person name="Han J."/>
            <person name="Sharma A."/>
            <person name="Chiniquy J."/>
            <person name="Ngan C.Y."/>
            <person name="Lipzen A."/>
            <person name="Barry K."/>
            <person name="Grigoriev I.V."/>
            <person name="Gunde-Cimerman N."/>
        </authorList>
    </citation>
    <scope>NUCLEOTIDE SEQUENCE [LARGE SCALE GENOMIC DNA]</scope>
    <source>
        <strain evidence="1 2">EXF-2481</strain>
    </source>
</reference>
<dbReference type="GeneID" id="25364527"/>
<dbReference type="HOGENOM" id="CLU_1414910_0_0_1"/>
<evidence type="ECO:0000313" key="2">
    <source>
        <dbReference type="Proteomes" id="UP000030641"/>
    </source>
</evidence>
<proteinExistence type="predicted"/>
<keyword evidence="2" id="KW-1185">Reference proteome</keyword>
<dbReference type="Gene3D" id="2.60.120.330">
    <property type="entry name" value="B-lactam Antibiotic, Isopenicillin N Synthase, Chain"/>
    <property type="match status" value="2"/>
</dbReference>
<dbReference type="Proteomes" id="UP000030641">
    <property type="component" value="Unassembled WGS sequence"/>
</dbReference>
<gene>
    <name evidence="1" type="ORF">AUEXF2481DRAFT_31869</name>
</gene>
<accession>A0A074Y4D2</accession>
<organism evidence="1 2">
    <name type="scientific">Aureobasidium subglaciale (strain EXF-2481)</name>
    <name type="common">Aureobasidium pullulans var. subglaciale</name>
    <dbReference type="NCBI Taxonomy" id="1043005"/>
    <lineage>
        <taxon>Eukaryota</taxon>
        <taxon>Fungi</taxon>
        <taxon>Dikarya</taxon>
        <taxon>Ascomycota</taxon>
        <taxon>Pezizomycotina</taxon>
        <taxon>Dothideomycetes</taxon>
        <taxon>Dothideomycetidae</taxon>
        <taxon>Dothideales</taxon>
        <taxon>Saccotheciaceae</taxon>
        <taxon>Aureobasidium</taxon>
    </lineage>
</organism>
<dbReference type="RefSeq" id="XP_013341118.1">
    <property type="nucleotide sequence ID" value="XM_013485664.1"/>
</dbReference>
<dbReference type="InterPro" id="IPR027443">
    <property type="entry name" value="IPNS-like_sf"/>
</dbReference>
<evidence type="ECO:0008006" key="3">
    <source>
        <dbReference type="Google" id="ProtNLM"/>
    </source>
</evidence>
<sequence length="192" mass="21993">MNTSTAFTSLDKANLPIIDYSRIEVFLAESPPENLTENFELLNAVNDIGFINLSNHGTTEGKLKKLFDHTMKFSFCAKSGDLLSRWFDDDLRSVEHGVAGPLLERLKLDAQDRLPPRFIPAGCKTPNRNAWIEPLSSCIIEQDPQRFEDVWAGKHIADRIARLHKDDKIFEMWQKSMYRDNSLFIPLRRGDG</sequence>
<protein>
    <recommendedName>
        <fullName evidence="3">Non-haem dioxygenase N-terminal domain-containing protein</fullName>
    </recommendedName>
</protein>
<name>A0A074Y4D2_AURSE</name>
<evidence type="ECO:0000313" key="1">
    <source>
        <dbReference type="EMBL" id="KEQ92613.1"/>
    </source>
</evidence>
<dbReference type="AlphaFoldDB" id="A0A074Y4D2"/>
<dbReference type="EMBL" id="KL584769">
    <property type="protein sequence ID" value="KEQ92613.1"/>
    <property type="molecule type" value="Genomic_DNA"/>
</dbReference>
<dbReference type="InParanoid" id="A0A074Y4D2"/>
<dbReference type="SUPFAM" id="SSF51197">
    <property type="entry name" value="Clavaminate synthase-like"/>
    <property type="match status" value="2"/>
</dbReference>